<dbReference type="PANTHER" id="PTHR30349">
    <property type="entry name" value="PHAGE INTEGRASE-RELATED"/>
    <property type="match status" value="1"/>
</dbReference>
<dbReference type="InterPro" id="IPR002104">
    <property type="entry name" value="Integrase_catalytic"/>
</dbReference>
<gene>
    <name evidence="4" type="ORF">GCM10023196_008110</name>
</gene>
<accession>A0ABP8U1A0</accession>
<dbReference type="InterPro" id="IPR013762">
    <property type="entry name" value="Integrase-like_cat_sf"/>
</dbReference>
<feature type="compositionally biased region" description="Basic residues" evidence="2">
    <location>
        <begin position="510"/>
        <end position="519"/>
    </location>
</feature>
<dbReference type="EMBL" id="BAABHK010000001">
    <property type="protein sequence ID" value="GAA4621189.1"/>
    <property type="molecule type" value="Genomic_DNA"/>
</dbReference>
<evidence type="ECO:0000313" key="4">
    <source>
        <dbReference type="EMBL" id="GAA4621189.1"/>
    </source>
</evidence>
<keyword evidence="5" id="KW-1185">Reference proteome</keyword>
<evidence type="ECO:0000259" key="3">
    <source>
        <dbReference type="PROSITE" id="PS51898"/>
    </source>
</evidence>
<organism evidence="4 5">
    <name type="scientific">Actinoallomurus vinaceus</name>
    <dbReference type="NCBI Taxonomy" id="1080074"/>
    <lineage>
        <taxon>Bacteria</taxon>
        <taxon>Bacillati</taxon>
        <taxon>Actinomycetota</taxon>
        <taxon>Actinomycetes</taxon>
        <taxon>Streptosporangiales</taxon>
        <taxon>Thermomonosporaceae</taxon>
        <taxon>Actinoallomurus</taxon>
    </lineage>
</organism>
<dbReference type="SUPFAM" id="SSF56349">
    <property type="entry name" value="DNA breaking-rejoining enzymes"/>
    <property type="match status" value="1"/>
</dbReference>
<feature type="domain" description="Tyr recombinase" evidence="3">
    <location>
        <begin position="238"/>
        <end position="450"/>
    </location>
</feature>
<protein>
    <submittedName>
        <fullName evidence="4">Tyrosine-type recombinase/integrase</fullName>
    </submittedName>
</protein>
<proteinExistence type="predicted"/>
<dbReference type="Proteomes" id="UP001501442">
    <property type="component" value="Unassembled WGS sequence"/>
</dbReference>
<evidence type="ECO:0000313" key="5">
    <source>
        <dbReference type="Proteomes" id="UP001501442"/>
    </source>
</evidence>
<dbReference type="Gene3D" id="1.10.443.10">
    <property type="entry name" value="Intergrase catalytic core"/>
    <property type="match status" value="1"/>
</dbReference>
<reference evidence="5" key="1">
    <citation type="journal article" date="2019" name="Int. J. Syst. Evol. Microbiol.">
        <title>The Global Catalogue of Microorganisms (GCM) 10K type strain sequencing project: providing services to taxonomists for standard genome sequencing and annotation.</title>
        <authorList>
            <consortium name="The Broad Institute Genomics Platform"/>
            <consortium name="The Broad Institute Genome Sequencing Center for Infectious Disease"/>
            <person name="Wu L."/>
            <person name="Ma J."/>
        </authorList>
    </citation>
    <scope>NUCLEOTIDE SEQUENCE [LARGE SCALE GENOMIC DNA]</scope>
    <source>
        <strain evidence="5">JCM 17939</strain>
    </source>
</reference>
<keyword evidence="1" id="KW-0233">DNA recombination</keyword>
<dbReference type="PANTHER" id="PTHR30349:SF64">
    <property type="entry name" value="PROPHAGE INTEGRASE INTD-RELATED"/>
    <property type="match status" value="1"/>
</dbReference>
<sequence>MHDITYDVRVYKTEVYKGKKVTTYYVRWKTGGKQWKEPFRKAAQADSFRSSLLAAARNGEAFSLDTGRPVSWKREESATTWYTLTLDYTAAKWPYASPNHRRGIAEALTDASEVMLIGDGPHSRDEIRRALRTWAFSARMRGVTEPPSDISAVVRWLEGNTVPVKELAQPGSGAVRVRALLDRISRTKDGRTAAASTATRKRMTLTNIMQYAIEINVLPDNPLRSIKWNKPRTLKTIDPRVVVNSEQARRFLDAVRAQGTRGARMVAFFGCMYYAALRPEEAVDLRRENLVSLPDEGWGEMLLTHSEPRSGSQWTNNGLARERRELKHRAPGETRPVPIHPELVRLLLDHLKEFGSAPGGRVFVGPRGGILTDRAYLAVFHDARAAAFTDEETASLVARRPYDLRHAAVSTWLNAGVAPPQIAEWAGHSVDVLLRVYAKCIAGQQEEAKRRILAATQSGVTEGFRAPLPSSGSPMPQSQPETDRTRPDQSSAWTRSGEGGVSVDRSAGPARRRRRVRSL</sequence>
<dbReference type="PROSITE" id="PS51898">
    <property type="entry name" value="TYR_RECOMBINASE"/>
    <property type="match status" value="1"/>
</dbReference>
<dbReference type="RefSeq" id="WP_345429231.1">
    <property type="nucleotide sequence ID" value="NZ_BAABHK010000001.1"/>
</dbReference>
<evidence type="ECO:0000256" key="1">
    <source>
        <dbReference type="ARBA" id="ARBA00023172"/>
    </source>
</evidence>
<comment type="caution">
    <text evidence="4">The sequence shown here is derived from an EMBL/GenBank/DDBJ whole genome shotgun (WGS) entry which is preliminary data.</text>
</comment>
<dbReference type="InterPro" id="IPR050090">
    <property type="entry name" value="Tyrosine_recombinase_XerCD"/>
</dbReference>
<feature type="region of interest" description="Disordered" evidence="2">
    <location>
        <begin position="463"/>
        <end position="519"/>
    </location>
</feature>
<feature type="compositionally biased region" description="Low complexity" evidence="2">
    <location>
        <begin position="467"/>
        <end position="480"/>
    </location>
</feature>
<dbReference type="InterPro" id="IPR011010">
    <property type="entry name" value="DNA_brk_join_enz"/>
</dbReference>
<evidence type="ECO:0000256" key="2">
    <source>
        <dbReference type="SAM" id="MobiDB-lite"/>
    </source>
</evidence>
<name>A0ABP8U1A0_9ACTN</name>